<name>A0ABY4E3F5_9NEIS</name>
<dbReference type="Proteomes" id="UP000832011">
    <property type="component" value="Chromosome"/>
</dbReference>
<accession>A0ABY4E3F5</accession>
<keyword evidence="1 2" id="KW-0694">RNA-binding</keyword>
<protein>
    <submittedName>
        <fullName evidence="4">Ribosome assembly RNA-binding protein YhbY</fullName>
    </submittedName>
</protein>
<dbReference type="EMBL" id="CP091511">
    <property type="protein sequence ID" value="UOO90301.1"/>
    <property type="molecule type" value="Genomic_DNA"/>
</dbReference>
<dbReference type="PANTHER" id="PTHR40065">
    <property type="entry name" value="RNA-BINDING PROTEIN YHBY"/>
    <property type="match status" value="1"/>
</dbReference>
<dbReference type="RefSeq" id="WP_058355811.1">
    <property type="nucleotide sequence ID" value="NZ_CABKVG010000008.1"/>
</dbReference>
<dbReference type="PROSITE" id="PS51295">
    <property type="entry name" value="CRM"/>
    <property type="match status" value="1"/>
</dbReference>
<evidence type="ECO:0000256" key="1">
    <source>
        <dbReference type="ARBA" id="ARBA00022884"/>
    </source>
</evidence>
<dbReference type="Gene3D" id="3.30.110.60">
    <property type="entry name" value="YhbY-like"/>
    <property type="match status" value="1"/>
</dbReference>
<dbReference type="InterPro" id="IPR051925">
    <property type="entry name" value="RNA-binding_domain"/>
</dbReference>
<evidence type="ECO:0000313" key="4">
    <source>
        <dbReference type="EMBL" id="UOO90301.1"/>
    </source>
</evidence>
<evidence type="ECO:0000256" key="2">
    <source>
        <dbReference type="PROSITE-ProRule" id="PRU00626"/>
    </source>
</evidence>
<keyword evidence="5" id="KW-1185">Reference proteome</keyword>
<dbReference type="SMART" id="SM01103">
    <property type="entry name" value="CRS1_YhbY"/>
    <property type="match status" value="1"/>
</dbReference>
<dbReference type="Pfam" id="PF01985">
    <property type="entry name" value="CRS1_YhbY"/>
    <property type="match status" value="1"/>
</dbReference>
<dbReference type="PANTHER" id="PTHR40065:SF3">
    <property type="entry name" value="RNA-BINDING PROTEIN YHBY"/>
    <property type="match status" value="1"/>
</dbReference>
<dbReference type="InterPro" id="IPR017924">
    <property type="entry name" value="RNA-binding_YhbY"/>
</dbReference>
<dbReference type="InterPro" id="IPR001890">
    <property type="entry name" value="RNA-binding_CRM"/>
</dbReference>
<organism evidence="4 5">
    <name type="scientific">Vitreoscilla massiliensis</name>
    <dbReference type="NCBI Taxonomy" id="1689272"/>
    <lineage>
        <taxon>Bacteria</taxon>
        <taxon>Pseudomonadati</taxon>
        <taxon>Pseudomonadota</taxon>
        <taxon>Betaproteobacteria</taxon>
        <taxon>Neisseriales</taxon>
        <taxon>Neisseriaceae</taxon>
        <taxon>Vitreoscilla</taxon>
    </lineage>
</organism>
<dbReference type="InterPro" id="IPR035920">
    <property type="entry name" value="YhbY-like_sf"/>
</dbReference>
<evidence type="ECO:0000313" key="5">
    <source>
        <dbReference type="Proteomes" id="UP000832011"/>
    </source>
</evidence>
<sequence>MSKSLSSAEKAELKQQAHTLQPVVMIGQNGLTEAVVKETNANLTAHELIKVRILGDDRDERKLWSAQLCEQTGAELVQHIGKILVLYRKNED</sequence>
<evidence type="ECO:0000259" key="3">
    <source>
        <dbReference type="PROSITE" id="PS51295"/>
    </source>
</evidence>
<dbReference type="NCBIfam" id="TIGR00253">
    <property type="entry name" value="RNA_bind_YhbY"/>
    <property type="match status" value="1"/>
</dbReference>
<proteinExistence type="predicted"/>
<reference evidence="4 5" key="1">
    <citation type="journal article" date="2022" name="Res Sq">
        <title>Evolution of multicellular longitudinally dividing oral cavity symbionts (Neisseriaceae).</title>
        <authorList>
            <person name="Nyongesa S."/>
            <person name="Weber P."/>
            <person name="Bernet E."/>
            <person name="Pullido F."/>
            <person name="Nieckarz M."/>
            <person name="Delaby M."/>
            <person name="Nieves C."/>
            <person name="Viehboeck T."/>
            <person name="Krause N."/>
            <person name="Rivera-Millot A."/>
            <person name="Nakamura A."/>
            <person name="Vischer N."/>
            <person name="VanNieuwenhze M."/>
            <person name="Brun Y."/>
            <person name="Cava F."/>
            <person name="Bulgheresi S."/>
            <person name="Veyrier F."/>
        </authorList>
    </citation>
    <scope>NUCLEOTIDE SEQUENCE [LARGE SCALE GENOMIC DNA]</scope>
    <source>
        <strain evidence="4 5">SN4</strain>
    </source>
</reference>
<dbReference type="SUPFAM" id="SSF75471">
    <property type="entry name" value="YhbY-like"/>
    <property type="match status" value="1"/>
</dbReference>
<gene>
    <name evidence="4" type="primary">yhbY</name>
    <name evidence="4" type="ORF">LVJ82_04790</name>
</gene>
<feature type="domain" description="CRM" evidence="3">
    <location>
        <begin position="3"/>
        <end position="92"/>
    </location>
</feature>